<dbReference type="GO" id="GO:0015344">
    <property type="term" value="F:siderophore uptake transmembrane transporter activity"/>
    <property type="evidence" value="ECO:0007669"/>
    <property type="project" value="TreeGrafter"/>
</dbReference>
<dbReference type="InterPro" id="IPR012910">
    <property type="entry name" value="Plug_dom"/>
</dbReference>
<dbReference type="PROSITE" id="PS52016">
    <property type="entry name" value="TONB_DEPENDENT_REC_3"/>
    <property type="match status" value="1"/>
</dbReference>
<dbReference type="SUPFAM" id="SSF56935">
    <property type="entry name" value="Porins"/>
    <property type="match status" value="1"/>
</dbReference>
<keyword evidence="8 15" id="KW-0675">Receptor</keyword>
<dbReference type="GO" id="GO:0009279">
    <property type="term" value="C:cell outer membrane"/>
    <property type="evidence" value="ECO:0007669"/>
    <property type="project" value="UniProtKB-SubCell"/>
</dbReference>
<keyword evidence="3 10" id="KW-1134">Transmembrane beta strand</keyword>
<sequence length="713" mass="80037">MYTMYANRIVGRWLLLALLLLVPSLGQAQTDSVELKGQALKEVVISAKSKERKLHESGLPVSIISVRQLQGTASSIDDVLARTAGITIRQTGGVGSSSRLSVRGLEGKRVGVYIDEQPIGELSDMVSLNDVPIDMIDHIEVYKGIVPNKLGGNSMGGAVNIVLKEYPPFYLDGSYEVGSFHTHRLSTILKRHDRATGLTYGVGGGFTYSANDYEMSLPQRQNLIVRREHDHFRKILAGGSITADERWGFERAKLEFFLANTYRELQGIVTPIDSAYNHNLSIGTTLLLKRRHFLLPGLDLDNELSGVYSYGGLRDRATSRRDWDGTPLPPTSAYGGELQNLPSDGHNRSYYIADKLYMTYTLSGKQALSLSARLAATVSRPRDDYQRERMHYEASRPGDVLCLTLGLGHEVYAFGDRFLSSLTGKWYYYKTRGEQPSYFGSSTFVPVSSTKGDFGISEALRYQLLRPLMVKGSVAWELRLPSSEELLGNGYLILPSTALSPERSLSANLGLLFQSSYSYGRIEVEINGFYNDVRDMTRLVSAMGPALQYTNFGQMRSLGIEAEVKSDVTPWLYLYANATYQDLRDTRTLEPRSTRPNPTYGKRMPNIPYLLGNAGLELHWMDLFGFVRGANTRLLCDASYVHEYFYDFEVSRFQERRIPSTISLDAGLEQSFSNGRWTVTAKVKNLLDRDLYSEYNQPLPGRSFSLKLRYLLK</sequence>
<comment type="similarity">
    <text evidence="10 11">Belongs to the TonB-dependent receptor family.</text>
</comment>
<dbReference type="Pfam" id="PF00593">
    <property type="entry name" value="TonB_dep_Rec_b-barrel"/>
    <property type="match status" value="1"/>
</dbReference>
<organism evidence="15 16">
    <name type="scientific">Porphyromonas catoniae F0037</name>
    <dbReference type="NCBI Taxonomy" id="1127696"/>
    <lineage>
        <taxon>Bacteria</taxon>
        <taxon>Pseudomonadati</taxon>
        <taxon>Bacteroidota</taxon>
        <taxon>Bacteroidia</taxon>
        <taxon>Bacteroidales</taxon>
        <taxon>Porphyromonadaceae</taxon>
        <taxon>Porphyromonas</taxon>
    </lineage>
</organism>
<dbReference type="Pfam" id="PF07715">
    <property type="entry name" value="Plug"/>
    <property type="match status" value="1"/>
</dbReference>
<feature type="domain" description="TonB-dependent receptor plug" evidence="14">
    <location>
        <begin position="56"/>
        <end position="158"/>
    </location>
</feature>
<name>L1NHZ9_9PORP</name>
<evidence type="ECO:0000256" key="10">
    <source>
        <dbReference type="PROSITE-ProRule" id="PRU01360"/>
    </source>
</evidence>
<dbReference type="HOGENOM" id="CLU_016091_0_0_10"/>
<keyword evidence="4 10" id="KW-0812">Transmembrane</keyword>
<dbReference type="Proteomes" id="UP000010408">
    <property type="component" value="Unassembled WGS sequence"/>
</dbReference>
<keyword evidence="2 10" id="KW-0813">Transport</keyword>
<feature type="signal peptide" evidence="12">
    <location>
        <begin position="1"/>
        <end position="28"/>
    </location>
</feature>
<accession>L1NHZ9</accession>
<evidence type="ECO:0000313" key="15">
    <source>
        <dbReference type="EMBL" id="EKY02807.1"/>
    </source>
</evidence>
<dbReference type="eggNOG" id="COG4206">
    <property type="taxonomic scope" value="Bacteria"/>
</dbReference>
<dbReference type="InterPro" id="IPR000531">
    <property type="entry name" value="Beta-barrel_TonB"/>
</dbReference>
<comment type="caution">
    <text evidence="15">The sequence shown here is derived from an EMBL/GenBank/DDBJ whole genome shotgun (WGS) entry which is preliminary data.</text>
</comment>
<comment type="subcellular location">
    <subcellularLocation>
        <location evidence="1 10">Cell outer membrane</location>
        <topology evidence="1 10">Multi-pass membrane protein</topology>
    </subcellularLocation>
</comment>
<evidence type="ECO:0000313" key="16">
    <source>
        <dbReference type="Proteomes" id="UP000010408"/>
    </source>
</evidence>
<gene>
    <name evidence="15" type="ORF">HMPREF9134_00251</name>
</gene>
<evidence type="ECO:0000256" key="6">
    <source>
        <dbReference type="ARBA" id="ARBA00023077"/>
    </source>
</evidence>
<dbReference type="AlphaFoldDB" id="L1NHZ9"/>
<evidence type="ECO:0000256" key="12">
    <source>
        <dbReference type="SAM" id="SignalP"/>
    </source>
</evidence>
<keyword evidence="5 12" id="KW-0732">Signal</keyword>
<dbReference type="EMBL" id="AMEQ01000010">
    <property type="protein sequence ID" value="EKY02807.1"/>
    <property type="molecule type" value="Genomic_DNA"/>
</dbReference>
<proteinExistence type="inferred from homology"/>
<dbReference type="InterPro" id="IPR039426">
    <property type="entry name" value="TonB-dep_rcpt-like"/>
</dbReference>
<keyword evidence="9 10" id="KW-0998">Cell outer membrane</keyword>
<evidence type="ECO:0000259" key="14">
    <source>
        <dbReference type="Pfam" id="PF07715"/>
    </source>
</evidence>
<keyword evidence="7 10" id="KW-0472">Membrane</keyword>
<evidence type="ECO:0000256" key="7">
    <source>
        <dbReference type="ARBA" id="ARBA00023136"/>
    </source>
</evidence>
<evidence type="ECO:0000256" key="11">
    <source>
        <dbReference type="RuleBase" id="RU003357"/>
    </source>
</evidence>
<evidence type="ECO:0000256" key="4">
    <source>
        <dbReference type="ARBA" id="ARBA00022692"/>
    </source>
</evidence>
<evidence type="ECO:0000256" key="8">
    <source>
        <dbReference type="ARBA" id="ARBA00023170"/>
    </source>
</evidence>
<dbReference type="InterPro" id="IPR036942">
    <property type="entry name" value="Beta-barrel_TonB_sf"/>
</dbReference>
<dbReference type="STRING" id="1127696.HMPREF9134_00251"/>
<evidence type="ECO:0000256" key="3">
    <source>
        <dbReference type="ARBA" id="ARBA00022452"/>
    </source>
</evidence>
<dbReference type="InterPro" id="IPR037066">
    <property type="entry name" value="Plug_dom_sf"/>
</dbReference>
<evidence type="ECO:0000256" key="5">
    <source>
        <dbReference type="ARBA" id="ARBA00022729"/>
    </source>
</evidence>
<dbReference type="Gene3D" id="2.40.170.20">
    <property type="entry name" value="TonB-dependent receptor, beta-barrel domain"/>
    <property type="match status" value="1"/>
</dbReference>
<evidence type="ECO:0000256" key="2">
    <source>
        <dbReference type="ARBA" id="ARBA00022448"/>
    </source>
</evidence>
<evidence type="ECO:0000259" key="13">
    <source>
        <dbReference type="Pfam" id="PF00593"/>
    </source>
</evidence>
<dbReference type="GO" id="GO:0044718">
    <property type="term" value="P:siderophore transmembrane transport"/>
    <property type="evidence" value="ECO:0007669"/>
    <property type="project" value="TreeGrafter"/>
</dbReference>
<dbReference type="PANTHER" id="PTHR30069:SF29">
    <property type="entry name" value="HEMOGLOBIN AND HEMOGLOBIN-HAPTOGLOBIN-BINDING PROTEIN 1-RELATED"/>
    <property type="match status" value="1"/>
</dbReference>
<keyword evidence="6 11" id="KW-0798">TonB box</keyword>
<reference evidence="15 16" key="1">
    <citation type="submission" date="2012-05" db="EMBL/GenBank/DDBJ databases">
        <authorList>
            <person name="Weinstock G."/>
            <person name="Sodergren E."/>
            <person name="Lobos E.A."/>
            <person name="Fulton L."/>
            <person name="Fulton R."/>
            <person name="Courtney L."/>
            <person name="Fronick C."/>
            <person name="O'Laughlin M."/>
            <person name="Godfrey J."/>
            <person name="Wilson R.M."/>
            <person name="Miner T."/>
            <person name="Farmer C."/>
            <person name="Delehaunty K."/>
            <person name="Cordes M."/>
            <person name="Minx P."/>
            <person name="Tomlinson C."/>
            <person name="Chen J."/>
            <person name="Wollam A."/>
            <person name="Pepin K.H."/>
            <person name="Bhonagiri V."/>
            <person name="Zhang X."/>
            <person name="Suruliraj S."/>
            <person name="Warren W."/>
            <person name="Mitreva M."/>
            <person name="Mardis E.R."/>
            <person name="Wilson R.K."/>
        </authorList>
    </citation>
    <scope>NUCLEOTIDE SEQUENCE [LARGE SCALE GENOMIC DNA]</scope>
    <source>
        <strain evidence="15 16">F0037</strain>
    </source>
</reference>
<feature type="chain" id="PRO_5003954638" evidence="12">
    <location>
        <begin position="29"/>
        <end position="713"/>
    </location>
</feature>
<protein>
    <submittedName>
        <fullName evidence="15">TonB-dependent receptor plug domain protein</fullName>
    </submittedName>
</protein>
<evidence type="ECO:0000256" key="1">
    <source>
        <dbReference type="ARBA" id="ARBA00004571"/>
    </source>
</evidence>
<dbReference type="PATRIC" id="fig|1127696.3.peg.205"/>
<evidence type="ECO:0000256" key="9">
    <source>
        <dbReference type="ARBA" id="ARBA00023237"/>
    </source>
</evidence>
<feature type="domain" description="TonB-dependent receptor-like beta-barrel" evidence="13">
    <location>
        <begin position="196"/>
        <end position="686"/>
    </location>
</feature>
<dbReference type="Gene3D" id="2.170.130.10">
    <property type="entry name" value="TonB-dependent receptor, plug domain"/>
    <property type="match status" value="1"/>
</dbReference>
<dbReference type="PANTHER" id="PTHR30069">
    <property type="entry name" value="TONB-DEPENDENT OUTER MEMBRANE RECEPTOR"/>
    <property type="match status" value="1"/>
</dbReference>